<accession>A0A5C8UJD2</accession>
<evidence type="ECO:0000313" key="1">
    <source>
        <dbReference type="EMBL" id="TXN28154.1"/>
    </source>
</evidence>
<comment type="caution">
    <text evidence="1">The sequence shown here is derived from an EMBL/GenBank/DDBJ whole genome shotgun (WGS) entry which is preliminary data.</text>
</comment>
<keyword evidence="2" id="KW-1185">Reference proteome</keyword>
<sequence length="106" mass="11607">MQIANAGNSDRRRFSAQALQLAQMLHDWDPIGVYEGDDPNPSADEYDDLVSPILTALRNSPDPTLLAGQLREVLSSDYGLSDVDDVDEFAEQVVAWSITQRGGSNL</sequence>
<organism evidence="1 2">
    <name type="scientific">Lacisediminihabitans profunda</name>
    <dbReference type="NCBI Taxonomy" id="2594790"/>
    <lineage>
        <taxon>Bacteria</taxon>
        <taxon>Bacillati</taxon>
        <taxon>Actinomycetota</taxon>
        <taxon>Actinomycetes</taxon>
        <taxon>Micrococcales</taxon>
        <taxon>Microbacteriaceae</taxon>
        <taxon>Lacisediminihabitans</taxon>
    </lineage>
</organism>
<evidence type="ECO:0008006" key="3">
    <source>
        <dbReference type="Google" id="ProtNLM"/>
    </source>
</evidence>
<dbReference type="SUPFAM" id="SSF116922">
    <property type="entry name" value="YugE-like"/>
    <property type="match status" value="1"/>
</dbReference>
<reference evidence="1 2" key="1">
    <citation type="submission" date="2019-08" db="EMBL/GenBank/DDBJ databases">
        <title>Bacterial whole genome sequence for Glaciihabitans sp. CHu50b-6-2.</title>
        <authorList>
            <person name="Jin L."/>
        </authorList>
    </citation>
    <scope>NUCLEOTIDE SEQUENCE [LARGE SCALE GENOMIC DNA]</scope>
    <source>
        <strain evidence="1 2">CHu50b-6-2</strain>
    </source>
</reference>
<dbReference type="InterPro" id="IPR023162">
    <property type="entry name" value="Apc36109-like_dom_sf"/>
</dbReference>
<dbReference type="AlphaFoldDB" id="A0A5C8UJD2"/>
<dbReference type="Proteomes" id="UP000321379">
    <property type="component" value="Unassembled WGS sequence"/>
</dbReference>
<gene>
    <name evidence="1" type="ORF">FVP33_18620</name>
</gene>
<evidence type="ECO:0000313" key="2">
    <source>
        <dbReference type="Proteomes" id="UP000321379"/>
    </source>
</evidence>
<dbReference type="Gene3D" id="1.10.340.20">
    <property type="entry name" value="Apc36109-like domain"/>
    <property type="match status" value="1"/>
</dbReference>
<name>A0A5C8UJD2_9MICO</name>
<dbReference type="RefSeq" id="WP_147785195.1">
    <property type="nucleotide sequence ID" value="NZ_VRMG01000016.1"/>
</dbReference>
<protein>
    <recommendedName>
        <fullName evidence="3">DUF1871 family protein</fullName>
    </recommendedName>
</protein>
<proteinExistence type="predicted"/>
<dbReference type="EMBL" id="VRMG01000016">
    <property type="protein sequence ID" value="TXN28154.1"/>
    <property type="molecule type" value="Genomic_DNA"/>
</dbReference>